<organism evidence="1 2">
    <name type="scientific">Kribbella yunnanensis</name>
    <dbReference type="NCBI Taxonomy" id="190194"/>
    <lineage>
        <taxon>Bacteria</taxon>
        <taxon>Bacillati</taxon>
        <taxon>Actinomycetota</taxon>
        <taxon>Actinomycetes</taxon>
        <taxon>Propionibacteriales</taxon>
        <taxon>Kribbellaceae</taxon>
        <taxon>Kribbella</taxon>
    </lineage>
</organism>
<dbReference type="EMBL" id="BAAANF010000017">
    <property type="protein sequence ID" value="GAA1698229.1"/>
    <property type="molecule type" value="Genomic_DNA"/>
</dbReference>
<reference evidence="2" key="1">
    <citation type="journal article" date="2019" name="Int. J. Syst. Evol. Microbiol.">
        <title>The Global Catalogue of Microorganisms (GCM) 10K type strain sequencing project: providing services to taxonomists for standard genome sequencing and annotation.</title>
        <authorList>
            <consortium name="The Broad Institute Genomics Platform"/>
            <consortium name="The Broad Institute Genome Sequencing Center for Infectious Disease"/>
            <person name="Wu L."/>
            <person name="Ma J."/>
        </authorList>
    </citation>
    <scope>NUCLEOTIDE SEQUENCE [LARGE SCALE GENOMIC DNA]</scope>
    <source>
        <strain evidence="2">JCM 14307</strain>
    </source>
</reference>
<name>A0ABP4U3Q1_9ACTN</name>
<keyword evidence="2" id="KW-1185">Reference proteome</keyword>
<evidence type="ECO:0000313" key="1">
    <source>
        <dbReference type="EMBL" id="GAA1698229.1"/>
    </source>
</evidence>
<dbReference type="RefSeq" id="WP_344156854.1">
    <property type="nucleotide sequence ID" value="NZ_BAAANF010000017.1"/>
</dbReference>
<accession>A0ABP4U3Q1</accession>
<evidence type="ECO:0000313" key="2">
    <source>
        <dbReference type="Proteomes" id="UP001500280"/>
    </source>
</evidence>
<proteinExistence type="predicted"/>
<comment type="caution">
    <text evidence="1">The sequence shown here is derived from an EMBL/GenBank/DDBJ whole genome shotgun (WGS) entry which is preliminary data.</text>
</comment>
<dbReference type="Proteomes" id="UP001500280">
    <property type="component" value="Unassembled WGS sequence"/>
</dbReference>
<protein>
    <recommendedName>
        <fullName evidence="3">Transcriptional regulator</fullName>
    </recommendedName>
</protein>
<evidence type="ECO:0008006" key="3">
    <source>
        <dbReference type="Google" id="ProtNLM"/>
    </source>
</evidence>
<gene>
    <name evidence="1" type="ORF">GCM10009745_50760</name>
</gene>
<sequence>MWLDVRRQLVENRYQLAVEAAGEFPAERRVAGTPLLAPASWIPAEPIPLTSVRLEFDPDAVFSGVTGLEPAAQESLPPGYSSYAEAIRGLAAPAVFEDRPTYRLISADLAGADPVLRFGRGTYFDSINTGEAAAHEYAAGVGGLRAAIGEPWNLSRRPTNVAISTLTLRAEAGESTFFVHWRDPKKVGHAGGLYQVVPVGIFQPSAAAAWNEQHDFSLWRNIVRELAEELLGESEDYGSDAAPIEYDDWPFAARLEAGLADGSVRAHCVGLGVDPLTFATDLLTVVSIDAPLFDDLFANLVERNDEGRVLAPQLFTPEVVGNFVHHQPMQAAGAALLHLAQTHHLA</sequence>